<comment type="caution">
    <text evidence="3">The sequence shown here is derived from an EMBL/GenBank/DDBJ whole genome shotgun (WGS) entry which is preliminary data.</text>
</comment>
<sequence>MRGGIDLFIEEGAYTSLAAAVSILVTLSLLFAVASGIWSMSRSGDVQVSADATALAGANVVSSYHTTATVLDAAVLSMGLAGICVTGVGLVGLLIPGANALAPQTIDAGIRMLDARNDFAASASRGLQTLESSLPFLVAANGTRTCSAQSGEATTYTGTALAVPTASASEFPALEGNEVATDELEATSGELEVAADELTEAQEETARAKEAAWLADCGRDGRNMQERAGSLSGISAAENPDYASSLTWDPNVALDRTRAYYAWRYAHEAPEGSGVEAAADSAARKAFYAYASEQFATAAVIETETGVTISVPLLPKNTDEARNTTLYTDAEWPTTQESRGRTLHYSLECPGATGASAGMGSLADAEAGRIKECPTCAFGIGDVGRVPAASTSIDNGYECHLREFTLALEDYAACRGREIELEREARGASEDAADAFDAALETLAAHRPHIAPPGRYGVVAVVVSNATEAPEELSTSFAAQPEGEMRGAISAAVLAPDEATDESNVLASFFSSLSSRTGGGGAVGLIDDVMGLWGKLLIAYGDVAEGLSQLMDDLLGGLSMLGLGPLATWMGNRIDGAVSALGFEPVDLSSMKPVLTDSANVLAHADVPGLSDAQELLRSLPVGSTDPAALLEALEYDVGERLLDTTITIAEIPLPGGVTIPLTVRVGDVVGIVGGGG</sequence>
<evidence type="ECO:0000313" key="4">
    <source>
        <dbReference type="Proteomes" id="UP000195781"/>
    </source>
</evidence>
<evidence type="ECO:0000313" key="3">
    <source>
        <dbReference type="EMBL" id="OUN86979.1"/>
    </source>
</evidence>
<evidence type="ECO:0008006" key="5">
    <source>
        <dbReference type="Google" id="ProtNLM"/>
    </source>
</evidence>
<organism evidence="3 4">
    <name type="scientific">[Collinsella] massiliensis</name>
    <dbReference type="NCBI Taxonomy" id="1232426"/>
    <lineage>
        <taxon>Bacteria</taxon>
        <taxon>Bacillati</taxon>
        <taxon>Actinomycetota</taxon>
        <taxon>Coriobacteriia</taxon>
        <taxon>Coriobacteriales</taxon>
        <taxon>Coriobacteriaceae</taxon>
        <taxon>Enorma</taxon>
    </lineage>
</organism>
<accession>A0A1Y3XV31</accession>
<keyword evidence="1" id="KW-0175">Coiled coil</keyword>
<protein>
    <recommendedName>
        <fullName evidence="5">Molybdenum cofactor biosynthesis enzyme</fullName>
    </recommendedName>
</protein>
<dbReference type="EMBL" id="NFIE01000018">
    <property type="protein sequence ID" value="OUN86979.1"/>
    <property type="molecule type" value="Genomic_DNA"/>
</dbReference>
<keyword evidence="2" id="KW-0472">Membrane</keyword>
<evidence type="ECO:0000256" key="2">
    <source>
        <dbReference type="SAM" id="Phobius"/>
    </source>
</evidence>
<keyword evidence="2" id="KW-0812">Transmembrane</keyword>
<feature type="coiled-coil region" evidence="1">
    <location>
        <begin position="177"/>
        <end position="211"/>
    </location>
</feature>
<feature type="transmembrane region" description="Helical" evidence="2">
    <location>
        <begin position="12"/>
        <end position="33"/>
    </location>
</feature>
<keyword evidence="2" id="KW-1133">Transmembrane helix</keyword>
<dbReference type="RefSeq" id="WP_094335839.1">
    <property type="nucleotide sequence ID" value="NZ_NFIE01000018.1"/>
</dbReference>
<feature type="transmembrane region" description="Helical" evidence="2">
    <location>
        <begin position="73"/>
        <end position="95"/>
    </location>
</feature>
<dbReference type="OrthoDB" id="3188104at2"/>
<gene>
    <name evidence="3" type="ORF">B5G02_07955</name>
</gene>
<dbReference type="Proteomes" id="UP000195781">
    <property type="component" value="Unassembled WGS sequence"/>
</dbReference>
<reference evidence="4" key="1">
    <citation type="submission" date="2017-04" db="EMBL/GenBank/DDBJ databases">
        <title>Function of individual gut microbiota members based on whole genome sequencing of pure cultures obtained from chicken caecum.</title>
        <authorList>
            <person name="Medvecky M."/>
            <person name="Cejkova D."/>
            <person name="Polansky O."/>
            <person name="Karasova D."/>
            <person name="Kubasova T."/>
            <person name="Cizek A."/>
            <person name="Rychlik I."/>
        </authorList>
    </citation>
    <scope>NUCLEOTIDE SEQUENCE [LARGE SCALE GENOMIC DNA]</scope>
    <source>
        <strain evidence="4">An5</strain>
    </source>
</reference>
<proteinExistence type="predicted"/>
<dbReference type="AlphaFoldDB" id="A0A1Y3XV31"/>
<name>A0A1Y3XV31_9ACTN</name>
<keyword evidence="4" id="KW-1185">Reference proteome</keyword>
<evidence type="ECO:0000256" key="1">
    <source>
        <dbReference type="SAM" id="Coils"/>
    </source>
</evidence>